<protein>
    <submittedName>
        <fullName evidence="1">Uncharacterized protein</fullName>
    </submittedName>
</protein>
<sequence>MFPNKVISVKESVIWKLPYIIEELNKAELNINVLYDITESKFTNINEFIFCLDILFILDKIEFLSKSRVIRLVS</sequence>
<dbReference type="Proteomes" id="UP000245657">
    <property type="component" value="Unassembled WGS sequence"/>
</dbReference>
<dbReference type="EMBL" id="QGMY01000006">
    <property type="protein sequence ID" value="PWR72552.1"/>
    <property type="molecule type" value="Genomic_DNA"/>
</dbReference>
<keyword evidence="2" id="KW-1185">Reference proteome</keyword>
<accession>A0A2V2MXB1</accession>
<dbReference type="InterPro" id="IPR046900">
    <property type="entry name" value="ABC-3C_MC7"/>
</dbReference>
<gene>
    <name evidence="1" type="ORF">DK846_06175</name>
</gene>
<organism evidence="1 2">
    <name type="scientific">Methanospirillum lacunae</name>
    <dbReference type="NCBI Taxonomy" id="668570"/>
    <lineage>
        <taxon>Archaea</taxon>
        <taxon>Methanobacteriati</taxon>
        <taxon>Methanobacteriota</taxon>
        <taxon>Stenosarchaea group</taxon>
        <taxon>Methanomicrobia</taxon>
        <taxon>Methanomicrobiales</taxon>
        <taxon>Methanospirillaceae</taxon>
        <taxon>Methanospirillum</taxon>
    </lineage>
</organism>
<evidence type="ECO:0000313" key="2">
    <source>
        <dbReference type="Proteomes" id="UP000245657"/>
    </source>
</evidence>
<comment type="caution">
    <text evidence="1">The sequence shown here is derived from an EMBL/GenBank/DDBJ whole genome shotgun (WGS) entry which is preliminary data.</text>
</comment>
<dbReference type="Pfam" id="PF20292">
    <property type="entry name" value="MC7"/>
    <property type="match status" value="1"/>
</dbReference>
<evidence type="ECO:0000313" key="1">
    <source>
        <dbReference type="EMBL" id="PWR72552.1"/>
    </source>
</evidence>
<dbReference type="GeneID" id="97548773"/>
<proteinExistence type="predicted"/>
<name>A0A2V2MXB1_9EURY</name>
<reference evidence="1 2" key="1">
    <citation type="submission" date="2018-05" db="EMBL/GenBank/DDBJ databases">
        <title>Draft genome of Methanospirillum lacunae Ki8-1.</title>
        <authorList>
            <person name="Dueholm M.S."/>
            <person name="Nielsen P.H."/>
            <person name="Bakmann L.F."/>
            <person name="Otzen D.E."/>
        </authorList>
    </citation>
    <scope>NUCLEOTIDE SEQUENCE [LARGE SCALE GENOMIC DNA]</scope>
    <source>
        <strain evidence="1 2">Ki8-1</strain>
    </source>
</reference>
<dbReference type="RefSeq" id="WP_109968064.1">
    <property type="nucleotide sequence ID" value="NZ_CP176093.1"/>
</dbReference>
<dbReference type="AlphaFoldDB" id="A0A2V2MXB1"/>